<dbReference type="AlphaFoldDB" id="A0A4W5JZH6"/>
<organism evidence="2 3">
    <name type="scientific">Hucho hucho</name>
    <name type="common">huchen</name>
    <dbReference type="NCBI Taxonomy" id="62062"/>
    <lineage>
        <taxon>Eukaryota</taxon>
        <taxon>Metazoa</taxon>
        <taxon>Chordata</taxon>
        <taxon>Craniata</taxon>
        <taxon>Vertebrata</taxon>
        <taxon>Euteleostomi</taxon>
        <taxon>Actinopterygii</taxon>
        <taxon>Neopterygii</taxon>
        <taxon>Teleostei</taxon>
        <taxon>Protacanthopterygii</taxon>
        <taxon>Salmoniformes</taxon>
        <taxon>Salmonidae</taxon>
        <taxon>Salmoninae</taxon>
        <taxon>Hucho</taxon>
    </lineage>
</organism>
<dbReference type="STRING" id="62062.ENSHHUP00000009072"/>
<protein>
    <submittedName>
        <fullName evidence="2">Uncharacterized protein</fullName>
    </submittedName>
</protein>
<dbReference type="Proteomes" id="UP000314982">
    <property type="component" value="Unassembled WGS sequence"/>
</dbReference>
<feature type="region of interest" description="Disordered" evidence="1">
    <location>
        <begin position="68"/>
        <end position="180"/>
    </location>
</feature>
<accession>A0A4W5JZH6</accession>
<dbReference type="PANTHER" id="PTHR15012">
    <property type="entry name" value="APICAL PROTEIN/SHROOM-RELATED"/>
    <property type="match status" value="1"/>
</dbReference>
<proteinExistence type="predicted"/>
<keyword evidence="3" id="KW-1185">Reference proteome</keyword>
<dbReference type="GO" id="GO:0043296">
    <property type="term" value="C:apical junction complex"/>
    <property type="evidence" value="ECO:0007669"/>
    <property type="project" value="TreeGrafter"/>
</dbReference>
<reference evidence="2" key="2">
    <citation type="submission" date="2025-08" db="UniProtKB">
        <authorList>
            <consortium name="Ensembl"/>
        </authorList>
    </citation>
    <scope>IDENTIFICATION</scope>
</reference>
<evidence type="ECO:0000256" key="1">
    <source>
        <dbReference type="SAM" id="MobiDB-lite"/>
    </source>
</evidence>
<sequence>MELLGAFYRRKLRRKQKKEDLGLGTGPGELRRSDRALCKSPSETSVNHLATGLISKVLRFTRRSEHVSRPHSWHATKLGEGQPDPSMIQISQDPPWHHTYHSSASTTDLLGYDPGYLRKSPDQYSSRGSMESLGEHHSHPAYSSSCHQLSASKSSNSMDHLHSKRDSAYSSFSTSSSIPE</sequence>
<dbReference type="PANTHER" id="PTHR15012:SF33">
    <property type="entry name" value="PROTEIN SHROOM3"/>
    <property type="match status" value="1"/>
</dbReference>
<evidence type="ECO:0000313" key="2">
    <source>
        <dbReference type="Ensembl" id="ENSHHUP00000009072.1"/>
    </source>
</evidence>
<reference evidence="2" key="3">
    <citation type="submission" date="2025-09" db="UniProtKB">
        <authorList>
            <consortium name="Ensembl"/>
        </authorList>
    </citation>
    <scope>IDENTIFICATION</scope>
</reference>
<dbReference type="Ensembl" id="ENSHHUT00000009346.1">
    <property type="protein sequence ID" value="ENSHHUP00000009072.1"/>
    <property type="gene ID" value="ENSHHUG00000005543.1"/>
</dbReference>
<dbReference type="InterPro" id="IPR027685">
    <property type="entry name" value="Shroom_fam"/>
</dbReference>
<name>A0A4W5JZH6_9TELE</name>
<dbReference type="GO" id="GO:0005912">
    <property type="term" value="C:adherens junction"/>
    <property type="evidence" value="ECO:0007669"/>
    <property type="project" value="TreeGrafter"/>
</dbReference>
<reference evidence="3" key="1">
    <citation type="submission" date="2018-06" db="EMBL/GenBank/DDBJ databases">
        <title>Genome assembly of Danube salmon.</title>
        <authorList>
            <person name="Macqueen D.J."/>
            <person name="Gundappa M.K."/>
        </authorList>
    </citation>
    <scope>NUCLEOTIDE SEQUENCE [LARGE SCALE GENOMIC DNA]</scope>
</reference>
<feature type="compositionally biased region" description="Low complexity" evidence="1">
    <location>
        <begin position="168"/>
        <end position="180"/>
    </location>
</feature>
<dbReference type="GO" id="GO:0051015">
    <property type="term" value="F:actin filament binding"/>
    <property type="evidence" value="ECO:0007669"/>
    <property type="project" value="InterPro"/>
</dbReference>
<dbReference type="GO" id="GO:0030864">
    <property type="term" value="C:cortical actin cytoskeleton"/>
    <property type="evidence" value="ECO:0007669"/>
    <property type="project" value="TreeGrafter"/>
</dbReference>
<evidence type="ECO:0000313" key="3">
    <source>
        <dbReference type="Proteomes" id="UP000314982"/>
    </source>
</evidence>
<feature type="compositionally biased region" description="Polar residues" evidence="1">
    <location>
        <begin position="141"/>
        <end position="158"/>
    </location>
</feature>
<dbReference type="GO" id="GO:0016324">
    <property type="term" value="C:apical plasma membrane"/>
    <property type="evidence" value="ECO:0007669"/>
    <property type="project" value="TreeGrafter"/>
</dbReference>
<dbReference type="GO" id="GO:0007015">
    <property type="term" value="P:actin filament organization"/>
    <property type="evidence" value="ECO:0007669"/>
    <property type="project" value="TreeGrafter"/>
</dbReference>
<dbReference type="GeneTree" id="ENSGT00940000157778"/>